<name>A0ABW4JQV1_9BACL</name>
<dbReference type="PANTHER" id="PTHR12110:SF41">
    <property type="entry name" value="INOSOSE DEHYDRATASE"/>
    <property type="match status" value="1"/>
</dbReference>
<reference evidence="3" key="1">
    <citation type="journal article" date="2019" name="Int. J. Syst. Evol. Microbiol.">
        <title>The Global Catalogue of Microorganisms (GCM) 10K type strain sequencing project: providing services to taxonomists for standard genome sequencing and annotation.</title>
        <authorList>
            <consortium name="The Broad Institute Genomics Platform"/>
            <consortium name="The Broad Institute Genome Sequencing Center for Infectious Disease"/>
            <person name="Wu L."/>
            <person name="Ma J."/>
        </authorList>
    </citation>
    <scope>NUCLEOTIDE SEQUENCE [LARGE SCALE GENOMIC DNA]</scope>
    <source>
        <strain evidence="3">CGMCC 1.12286</strain>
    </source>
</reference>
<dbReference type="RefSeq" id="WP_377945141.1">
    <property type="nucleotide sequence ID" value="NZ_JBHUCX010000089.1"/>
</dbReference>
<dbReference type="EMBL" id="JBHUCX010000089">
    <property type="protein sequence ID" value="MFD1677227.1"/>
    <property type="molecule type" value="Genomic_DNA"/>
</dbReference>
<dbReference type="InterPro" id="IPR013022">
    <property type="entry name" value="Xyl_isomerase-like_TIM-brl"/>
</dbReference>
<evidence type="ECO:0000259" key="1">
    <source>
        <dbReference type="Pfam" id="PF01261"/>
    </source>
</evidence>
<dbReference type="InterPro" id="IPR036237">
    <property type="entry name" value="Xyl_isomerase-like_sf"/>
</dbReference>
<dbReference type="GO" id="GO:0016853">
    <property type="term" value="F:isomerase activity"/>
    <property type="evidence" value="ECO:0007669"/>
    <property type="project" value="UniProtKB-KW"/>
</dbReference>
<dbReference type="PANTHER" id="PTHR12110">
    <property type="entry name" value="HYDROXYPYRUVATE ISOMERASE"/>
    <property type="match status" value="1"/>
</dbReference>
<organism evidence="2 3">
    <name type="scientific">Alicyclobacillus fodiniaquatilis</name>
    <dbReference type="NCBI Taxonomy" id="1661150"/>
    <lineage>
        <taxon>Bacteria</taxon>
        <taxon>Bacillati</taxon>
        <taxon>Bacillota</taxon>
        <taxon>Bacilli</taxon>
        <taxon>Bacillales</taxon>
        <taxon>Alicyclobacillaceae</taxon>
        <taxon>Alicyclobacillus</taxon>
    </lineage>
</organism>
<dbReference type="Pfam" id="PF01261">
    <property type="entry name" value="AP_endonuc_2"/>
    <property type="match status" value="1"/>
</dbReference>
<sequence>MKIACQTIVWGSERLFSDYLGILKEVETLGFQGVETNLRALENARDAIQPFLAERDLVILSAHTNIVELVDNPERQQQVLQLLPELGVQYLLISSPHDSTVEDFQRFAATLNAFGAEAKAKGIQVCFHNHNWELQDDCRLLNTLVENTDADALGLAADLGWVMRSETTVEHFLSQFGNRLKYMHIKDVRDGEWTELGTGELQLDEVLPLISAMNLPWLVVEQDTTNKRPMESMRISFEYLSAQTASL</sequence>
<protein>
    <submittedName>
        <fullName evidence="2">Sugar phosphate isomerase/epimerase family protein</fullName>
    </submittedName>
</protein>
<dbReference type="Gene3D" id="3.20.20.150">
    <property type="entry name" value="Divalent-metal-dependent TIM barrel enzymes"/>
    <property type="match status" value="1"/>
</dbReference>
<keyword evidence="2" id="KW-0413">Isomerase</keyword>
<dbReference type="Proteomes" id="UP001597079">
    <property type="component" value="Unassembled WGS sequence"/>
</dbReference>
<evidence type="ECO:0000313" key="3">
    <source>
        <dbReference type="Proteomes" id="UP001597079"/>
    </source>
</evidence>
<gene>
    <name evidence="2" type="ORF">ACFSB2_21370</name>
</gene>
<comment type="caution">
    <text evidence="2">The sequence shown here is derived from an EMBL/GenBank/DDBJ whole genome shotgun (WGS) entry which is preliminary data.</text>
</comment>
<proteinExistence type="predicted"/>
<dbReference type="InterPro" id="IPR050312">
    <property type="entry name" value="IolE/XylAMocC-like"/>
</dbReference>
<feature type="domain" description="Xylose isomerase-like TIM barrel" evidence="1">
    <location>
        <begin position="24"/>
        <end position="239"/>
    </location>
</feature>
<keyword evidence="3" id="KW-1185">Reference proteome</keyword>
<accession>A0ABW4JQV1</accession>
<evidence type="ECO:0000313" key="2">
    <source>
        <dbReference type="EMBL" id="MFD1677227.1"/>
    </source>
</evidence>
<dbReference type="SUPFAM" id="SSF51658">
    <property type="entry name" value="Xylose isomerase-like"/>
    <property type="match status" value="1"/>
</dbReference>